<dbReference type="Proteomes" id="UP001162483">
    <property type="component" value="Unassembled WGS sequence"/>
</dbReference>
<proteinExistence type="predicted"/>
<dbReference type="EMBL" id="CATNWA010010728">
    <property type="protein sequence ID" value="CAI9560380.1"/>
    <property type="molecule type" value="Genomic_DNA"/>
</dbReference>
<name>A0ABN9CJR1_9NEOB</name>
<feature type="non-terminal residue" evidence="1">
    <location>
        <position position="1"/>
    </location>
</feature>
<keyword evidence="2" id="KW-1185">Reference proteome</keyword>
<evidence type="ECO:0000313" key="2">
    <source>
        <dbReference type="Proteomes" id="UP001162483"/>
    </source>
</evidence>
<gene>
    <name evidence="1" type="ORF">SPARVUS_LOCUS5250550</name>
</gene>
<evidence type="ECO:0000313" key="1">
    <source>
        <dbReference type="EMBL" id="CAI9560380.1"/>
    </source>
</evidence>
<reference evidence="1" key="1">
    <citation type="submission" date="2023-05" db="EMBL/GenBank/DDBJ databases">
        <authorList>
            <person name="Stuckert A."/>
        </authorList>
    </citation>
    <scope>NUCLEOTIDE SEQUENCE</scope>
</reference>
<comment type="caution">
    <text evidence="1">The sequence shown here is derived from an EMBL/GenBank/DDBJ whole genome shotgun (WGS) entry which is preliminary data.</text>
</comment>
<accession>A0ABN9CJR1</accession>
<organism evidence="1 2">
    <name type="scientific">Staurois parvus</name>
    <dbReference type="NCBI Taxonomy" id="386267"/>
    <lineage>
        <taxon>Eukaryota</taxon>
        <taxon>Metazoa</taxon>
        <taxon>Chordata</taxon>
        <taxon>Craniata</taxon>
        <taxon>Vertebrata</taxon>
        <taxon>Euteleostomi</taxon>
        <taxon>Amphibia</taxon>
        <taxon>Batrachia</taxon>
        <taxon>Anura</taxon>
        <taxon>Neobatrachia</taxon>
        <taxon>Ranoidea</taxon>
        <taxon>Ranidae</taxon>
        <taxon>Staurois</taxon>
    </lineage>
</organism>
<sequence>LVPLSPRLGGGVFVLRHKDADLNNSPRPLTANTHPCHRLLHKKTATTGSHCWHDSWINCMGGNSH</sequence>
<protein>
    <submittedName>
        <fullName evidence="1">Uncharacterized protein</fullName>
    </submittedName>
</protein>